<keyword evidence="3" id="KW-1185">Reference proteome</keyword>
<accession>A0A246BHN3</accession>
<dbReference type="RefSeq" id="WP_088249409.1">
    <property type="nucleotide sequence ID" value="NZ_NHMK01000022.1"/>
</dbReference>
<dbReference type="AlphaFoldDB" id="A0A246BHN3"/>
<dbReference type="InterPro" id="IPR039261">
    <property type="entry name" value="FNR_nucleotide-bd"/>
</dbReference>
<dbReference type="InterPro" id="IPR039374">
    <property type="entry name" value="SIP_fam"/>
</dbReference>
<gene>
    <name evidence="2" type="ORF">CBQ26_14775</name>
</gene>
<dbReference type="Proteomes" id="UP000197208">
    <property type="component" value="Unassembled WGS sequence"/>
</dbReference>
<dbReference type="InterPro" id="IPR037119">
    <property type="entry name" value="Haem_oxidase_HugZ-like_sf"/>
</dbReference>
<dbReference type="GO" id="GO:0016491">
    <property type="term" value="F:oxidoreductase activity"/>
    <property type="evidence" value="ECO:0007669"/>
    <property type="project" value="InterPro"/>
</dbReference>
<name>A0A246BHN3_9DEIO</name>
<dbReference type="Gene3D" id="3.40.50.80">
    <property type="entry name" value="Nucleotide-binding domain of ferredoxin-NADP reductase (FNR) module"/>
    <property type="match status" value="1"/>
</dbReference>
<dbReference type="Pfam" id="PF04954">
    <property type="entry name" value="SIP"/>
    <property type="match status" value="1"/>
</dbReference>
<sequence length="315" mass="33678">MTTLPHLSAEEAAAIIDHVNEDHPAELLLLARAFTPAPAPLAAAVTALYPDGLELQVTHAAGQDTYRVPFTTTDVPPKGRLRATVAAAREQLNEQPRTREVRWTVQAVTSPGADLRRLTLHADPDTLGSWRPGYAARFRTPAGERTYTLRRVHPQAALVEVDVYLHGDTPGSVWAAGLHPGDPVEAILGRHEILPDLHGGAALLLGDETALPTLAALLEHWPDAPGPRVLIEIADPGGAPYLDDVRLPPGTHLSWVPRAGPPGQALTRAAAALDTPVRAAWGALGSHAAREIRTLLRAAHGLDPARCRVVGYWQS</sequence>
<evidence type="ECO:0000313" key="3">
    <source>
        <dbReference type="Proteomes" id="UP000197208"/>
    </source>
</evidence>
<dbReference type="InterPro" id="IPR013113">
    <property type="entry name" value="SIP_FAD-bd"/>
</dbReference>
<protein>
    <recommendedName>
        <fullName evidence="1">FAD-binding FR-type domain-containing protein</fullName>
    </recommendedName>
</protein>
<evidence type="ECO:0000313" key="2">
    <source>
        <dbReference type="EMBL" id="OWL94777.1"/>
    </source>
</evidence>
<dbReference type="Pfam" id="PF08021">
    <property type="entry name" value="FAD_binding_9"/>
    <property type="match status" value="1"/>
</dbReference>
<dbReference type="Pfam" id="PF10615">
    <property type="entry name" value="DUF2470"/>
    <property type="match status" value="1"/>
</dbReference>
<dbReference type="InterPro" id="IPR019595">
    <property type="entry name" value="DUF2470"/>
</dbReference>
<dbReference type="InterPro" id="IPR017927">
    <property type="entry name" value="FAD-bd_FR_type"/>
</dbReference>
<dbReference type="PANTHER" id="PTHR30157">
    <property type="entry name" value="FERRIC REDUCTASE, NADPH-DEPENDENT"/>
    <property type="match status" value="1"/>
</dbReference>
<feature type="domain" description="FAD-binding FR-type" evidence="1">
    <location>
        <begin position="98"/>
        <end position="243"/>
    </location>
</feature>
<dbReference type="CDD" id="cd06193">
    <property type="entry name" value="siderophore_interacting"/>
    <property type="match status" value="1"/>
</dbReference>
<evidence type="ECO:0000259" key="1">
    <source>
        <dbReference type="PROSITE" id="PS51384"/>
    </source>
</evidence>
<dbReference type="Gene3D" id="3.20.180.10">
    <property type="entry name" value="PNP-oxidase-like"/>
    <property type="match status" value="1"/>
</dbReference>
<dbReference type="EMBL" id="NHMK01000022">
    <property type="protein sequence ID" value="OWL94777.1"/>
    <property type="molecule type" value="Genomic_DNA"/>
</dbReference>
<dbReference type="InterPro" id="IPR007037">
    <property type="entry name" value="SIP_rossman_dom"/>
</dbReference>
<dbReference type="OrthoDB" id="71113at2"/>
<dbReference type="PROSITE" id="PS51384">
    <property type="entry name" value="FAD_FR"/>
    <property type="match status" value="1"/>
</dbReference>
<reference evidence="2 3" key="1">
    <citation type="submission" date="2017-05" db="EMBL/GenBank/DDBJ databases">
        <title>De novo genome assembly of Deniococcus indicus strain DR1.</title>
        <authorList>
            <person name="Chauhan D."/>
            <person name="Yennamalli R.M."/>
            <person name="Priyadarshini R."/>
        </authorList>
    </citation>
    <scope>NUCLEOTIDE SEQUENCE [LARGE SCALE GENOMIC DNA]</scope>
    <source>
        <strain evidence="2 3">DR1</strain>
    </source>
</reference>
<proteinExistence type="predicted"/>
<dbReference type="PANTHER" id="PTHR30157:SF0">
    <property type="entry name" value="NADPH-DEPENDENT FERRIC-CHELATE REDUCTASE"/>
    <property type="match status" value="1"/>
</dbReference>
<dbReference type="Gene3D" id="2.40.30.10">
    <property type="entry name" value="Translation factors"/>
    <property type="match status" value="1"/>
</dbReference>
<organism evidence="2 3">
    <name type="scientific">Deinococcus indicus</name>
    <dbReference type="NCBI Taxonomy" id="223556"/>
    <lineage>
        <taxon>Bacteria</taxon>
        <taxon>Thermotogati</taxon>
        <taxon>Deinococcota</taxon>
        <taxon>Deinococci</taxon>
        <taxon>Deinococcales</taxon>
        <taxon>Deinococcaceae</taxon>
        <taxon>Deinococcus</taxon>
    </lineage>
</organism>
<comment type="caution">
    <text evidence="2">The sequence shown here is derived from an EMBL/GenBank/DDBJ whole genome shotgun (WGS) entry which is preliminary data.</text>
</comment>